<evidence type="ECO:0000256" key="5">
    <source>
        <dbReference type="ARBA" id="ARBA00023163"/>
    </source>
</evidence>
<comment type="subcellular location">
    <subcellularLocation>
        <location evidence="1">Nucleus</location>
    </subcellularLocation>
</comment>
<evidence type="ECO:0000256" key="4">
    <source>
        <dbReference type="ARBA" id="ARBA00023125"/>
    </source>
</evidence>
<dbReference type="GO" id="GO:0006351">
    <property type="term" value="P:DNA-templated transcription"/>
    <property type="evidence" value="ECO:0007669"/>
    <property type="project" value="InterPro"/>
</dbReference>
<dbReference type="Gene3D" id="4.10.240.10">
    <property type="entry name" value="Zn(2)-C6 fungal-type DNA-binding domain"/>
    <property type="match status" value="1"/>
</dbReference>
<dbReference type="PROSITE" id="PS00463">
    <property type="entry name" value="ZN2_CY6_FUNGAL_1"/>
    <property type="match status" value="1"/>
</dbReference>
<keyword evidence="5" id="KW-0804">Transcription</keyword>
<dbReference type="PROSITE" id="PS50048">
    <property type="entry name" value="ZN2_CY6_FUNGAL_2"/>
    <property type="match status" value="1"/>
</dbReference>
<keyword evidence="10" id="KW-1185">Reference proteome</keyword>
<evidence type="ECO:0000256" key="2">
    <source>
        <dbReference type="ARBA" id="ARBA00022723"/>
    </source>
</evidence>
<evidence type="ECO:0000313" key="9">
    <source>
        <dbReference type="EMBL" id="KXX77532.1"/>
    </source>
</evidence>
<keyword evidence="2" id="KW-0479">Metal-binding</keyword>
<organism evidence="9 10">
    <name type="scientific">Madurella mycetomatis</name>
    <dbReference type="NCBI Taxonomy" id="100816"/>
    <lineage>
        <taxon>Eukaryota</taxon>
        <taxon>Fungi</taxon>
        <taxon>Dikarya</taxon>
        <taxon>Ascomycota</taxon>
        <taxon>Pezizomycotina</taxon>
        <taxon>Sordariomycetes</taxon>
        <taxon>Sordariomycetidae</taxon>
        <taxon>Sordariales</taxon>
        <taxon>Sordariales incertae sedis</taxon>
        <taxon>Madurella</taxon>
    </lineage>
</organism>
<dbReference type="Pfam" id="PF04082">
    <property type="entry name" value="Fungal_trans"/>
    <property type="match status" value="1"/>
</dbReference>
<dbReference type="InterPro" id="IPR007219">
    <property type="entry name" value="XnlR_reg_dom"/>
</dbReference>
<dbReference type="GO" id="GO:0000981">
    <property type="term" value="F:DNA-binding transcription factor activity, RNA polymerase II-specific"/>
    <property type="evidence" value="ECO:0007669"/>
    <property type="project" value="InterPro"/>
</dbReference>
<dbReference type="CDD" id="cd12148">
    <property type="entry name" value="fungal_TF_MHR"/>
    <property type="match status" value="1"/>
</dbReference>
<dbReference type="SUPFAM" id="SSF57701">
    <property type="entry name" value="Zn2/Cys6 DNA-binding domain"/>
    <property type="match status" value="1"/>
</dbReference>
<feature type="compositionally biased region" description="Low complexity" evidence="7">
    <location>
        <begin position="100"/>
        <end position="120"/>
    </location>
</feature>
<dbReference type="InterPro" id="IPR050815">
    <property type="entry name" value="TF_fung"/>
</dbReference>
<sequence>MAAARRSCGSNASGTAGQSRQLPGAACEECRKRKLRCDRGRPQCGTCADAGIVCEVNTNRLARGPKKGDLKALRSRIVALERRLSLDQTGDDQTIQSILAGDIDPTTPTDAPPAGSTPGGESPPLTSSCHQARPSWDSELHARTTPVTPTSIPLAFSTFKFPPTPPSPPRGTFVDDLMRADLDQLYFDRVHPNVPIFNQSRYYARSRQAACGDVPNSVLCLQYAMWTLAMALSSQFESSRDVLYNETRQMLETLDLSEDDMHVVRIEQVQAWLLVALYEFARCNYRRAWVTAGRAFRLVQLARLHEVDSPDSMMEDEDPVIREERRRTFWVAYSLDRLICIRNRCPLTLSEEVVCTRLPSPELAFQSGHPIQGCFLPEAIARGDHSLLSPLAGSAIMVTICGRALSHCQVSSVERAYGSASLDFWLRHEWLDGMLSRAIDSLVINTPVVPAVADPMLFFAFMMAHATTIYMCQIAEASSAENQCRPTVVDYQNRATRAAKEIASLAKAHEHIGYFKAHIFLPVAVSLGASQLLADRTRGNHFQTQGLEADGDPGIDAEFQACMSVLRKMQSFNNLARGHLAGLESQEFSFDGL</sequence>
<dbReference type="AlphaFoldDB" id="A0A175W1L6"/>
<dbReference type="InterPro" id="IPR036864">
    <property type="entry name" value="Zn2-C6_fun-type_DNA-bd_sf"/>
</dbReference>
<dbReference type="CDD" id="cd00067">
    <property type="entry name" value="GAL4"/>
    <property type="match status" value="1"/>
</dbReference>
<reference evidence="9 10" key="1">
    <citation type="journal article" date="2016" name="Genome Announc.">
        <title>Genome Sequence of Madurella mycetomatis mm55, Isolated from a Human Mycetoma Case in Sudan.</title>
        <authorList>
            <person name="Smit S."/>
            <person name="Derks M.F."/>
            <person name="Bervoets S."/>
            <person name="Fahal A."/>
            <person name="van Leeuwen W."/>
            <person name="van Belkum A."/>
            <person name="van de Sande W.W."/>
        </authorList>
    </citation>
    <scope>NUCLEOTIDE SEQUENCE [LARGE SCALE GENOMIC DNA]</scope>
    <source>
        <strain evidence="10">mm55</strain>
    </source>
</reference>
<evidence type="ECO:0000259" key="8">
    <source>
        <dbReference type="PROSITE" id="PS50048"/>
    </source>
</evidence>
<feature type="region of interest" description="Disordered" evidence="7">
    <location>
        <begin position="1"/>
        <end position="20"/>
    </location>
</feature>
<protein>
    <submittedName>
        <fullName evidence="9">Pyrimidine pathway regulatory protein 1</fullName>
    </submittedName>
</protein>
<gene>
    <name evidence="9" type="ORF">MMYC01_207396</name>
</gene>
<feature type="compositionally biased region" description="Polar residues" evidence="7">
    <location>
        <begin position="8"/>
        <end position="20"/>
    </location>
</feature>
<dbReference type="GO" id="GO:0003677">
    <property type="term" value="F:DNA binding"/>
    <property type="evidence" value="ECO:0007669"/>
    <property type="project" value="UniProtKB-KW"/>
</dbReference>
<dbReference type="Proteomes" id="UP000078237">
    <property type="component" value="Unassembled WGS sequence"/>
</dbReference>
<dbReference type="PANTHER" id="PTHR47338:SF3">
    <property type="entry name" value="C6 FINGER DOMAIN TRANSCRIPTION FACTOR DBAA-RELATED"/>
    <property type="match status" value="1"/>
</dbReference>
<evidence type="ECO:0000256" key="3">
    <source>
        <dbReference type="ARBA" id="ARBA00023015"/>
    </source>
</evidence>
<dbReference type="SMART" id="SM00906">
    <property type="entry name" value="Fungal_trans"/>
    <property type="match status" value="1"/>
</dbReference>
<dbReference type="EMBL" id="LCTW02000156">
    <property type="protein sequence ID" value="KXX77532.1"/>
    <property type="molecule type" value="Genomic_DNA"/>
</dbReference>
<dbReference type="VEuPathDB" id="FungiDB:MMYC01_207396"/>
<name>A0A175W1L6_9PEZI</name>
<keyword evidence="3" id="KW-0805">Transcription regulation</keyword>
<evidence type="ECO:0000256" key="7">
    <source>
        <dbReference type="SAM" id="MobiDB-lite"/>
    </source>
</evidence>
<evidence type="ECO:0000256" key="1">
    <source>
        <dbReference type="ARBA" id="ARBA00004123"/>
    </source>
</evidence>
<dbReference type="InterPro" id="IPR001138">
    <property type="entry name" value="Zn2Cys6_DnaBD"/>
</dbReference>
<accession>A0A175W1L6</accession>
<dbReference type="OrthoDB" id="3037908at2759"/>
<proteinExistence type="predicted"/>
<feature type="domain" description="Zn(2)-C6 fungal-type" evidence="8">
    <location>
        <begin position="26"/>
        <end position="56"/>
    </location>
</feature>
<dbReference type="GO" id="GO:0005634">
    <property type="term" value="C:nucleus"/>
    <property type="evidence" value="ECO:0007669"/>
    <property type="project" value="UniProtKB-SubCell"/>
</dbReference>
<comment type="caution">
    <text evidence="9">The sequence shown here is derived from an EMBL/GenBank/DDBJ whole genome shotgun (WGS) entry which is preliminary data.</text>
</comment>
<evidence type="ECO:0000313" key="10">
    <source>
        <dbReference type="Proteomes" id="UP000078237"/>
    </source>
</evidence>
<dbReference type="Pfam" id="PF00172">
    <property type="entry name" value="Zn_clus"/>
    <property type="match status" value="1"/>
</dbReference>
<dbReference type="STRING" id="100816.A0A175W1L6"/>
<evidence type="ECO:0000256" key="6">
    <source>
        <dbReference type="ARBA" id="ARBA00023242"/>
    </source>
</evidence>
<keyword evidence="4" id="KW-0238">DNA-binding</keyword>
<dbReference type="SMART" id="SM00066">
    <property type="entry name" value="GAL4"/>
    <property type="match status" value="1"/>
</dbReference>
<feature type="region of interest" description="Disordered" evidence="7">
    <location>
        <begin position="91"/>
        <end position="136"/>
    </location>
</feature>
<dbReference type="GO" id="GO:0008270">
    <property type="term" value="F:zinc ion binding"/>
    <property type="evidence" value="ECO:0007669"/>
    <property type="project" value="InterPro"/>
</dbReference>
<keyword evidence="6" id="KW-0539">Nucleus</keyword>
<dbReference type="PANTHER" id="PTHR47338">
    <property type="entry name" value="ZN(II)2CYS6 TRANSCRIPTION FACTOR (EUROFUNG)-RELATED"/>
    <property type="match status" value="1"/>
</dbReference>